<comment type="subunit">
    <text evidence="8 9">Homodimer.</text>
</comment>
<dbReference type="NCBIfam" id="TIGR00419">
    <property type="entry name" value="tim"/>
    <property type="match status" value="1"/>
</dbReference>
<feature type="active site" description="Proton acceptor" evidence="8">
    <location>
        <position position="167"/>
    </location>
</feature>
<dbReference type="EC" id="5.3.1.1" evidence="8 9"/>
<dbReference type="CDD" id="cd00311">
    <property type="entry name" value="TIM"/>
    <property type="match status" value="1"/>
</dbReference>
<dbReference type="SUPFAM" id="SSF51351">
    <property type="entry name" value="Triosephosphate isomerase (TIM)"/>
    <property type="match status" value="1"/>
</dbReference>
<comment type="similarity">
    <text evidence="3 8 9">Belongs to the triosephosphate isomerase family.</text>
</comment>
<dbReference type="GO" id="GO:0004807">
    <property type="term" value="F:triose-phosphate isomerase activity"/>
    <property type="evidence" value="ECO:0007669"/>
    <property type="project" value="UniProtKB-UniRule"/>
</dbReference>
<dbReference type="GO" id="GO:0046166">
    <property type="term" value="P:glyceraldehyde-3-phosphate biosynthetic process"/>
    <property type="evidence" value="ECO:0007669"/>
    <property type="project" value="TreeGrafter"/>
</dbReference>
<dbReference type="InterPro" id="IPR000652">
    <property type="entry name" value="Triosephosphate_isomerase"/>
</dbReference>
<dbReference type="PANTHER" id="PTHR21139:SF42">
    <property type="entry name" value="TRIOSEPHOSPHATE ISOMERASE"/>
    <property type="match status" value="1"/>
</dbReference>
<evidence type="ECO:0000256" key="8">
    <source>
        <dbReference type="HAMAP-Rule" id="MF_00147"/>
    </source>
</evidence>
<comment type="catalytic activity">
    <reaction evidence="8 9">
        <text>D-glyceraldehyde 3-phosphate = dihydroxyacetone phosphate</text>
        <dbReference type="Rhea" id="RHEA:18585"/>
        <dbReference type="ChEBI" id="CHEBI:57642"/>
        <dbReference type="ChEBI" id="CHEBI:59776"/>
        <dbReference type="EC" id="5.3.1.1"/>
    </reaction>
</comment>
<keyword evidence="11" id="KW-1185">Reference proteome</keyword>
<accession>A0A9E8HK80</accession>
<proteinExistence type="inferred from homology"/>
<dbReference type="Pfam" id="PF00121">
    <property type="entry name" value="TIM"/>
    <property type="match status" value="1"/>
</dbReference>
<feature type="binding site" evidence="8">
    <location>
        <position position="212"/>
    </location>
    <ligand>
        <name>substrate</name>
    </ligand>
</feature>
<evidence type="ECO:0000256" key="2">
    <source>
        <dbReference type="ARBA" id="ARBA00004939"/>
    </source>
</evidence>
<dbReference type="GO" id="GO:0006094">
    <property type="term" value="P:gluconeogenesis"/>
    <property type="evidence" value="ECO:0007669"/>
    <property type="project" value="UniProtKB-UniRule"/>
</dbReference>
<reference evidence="10" key="1">
    <citation type="submission" date="2022-07" db="EMBL/GenBank/DDBJ databases">
        <title>Alkalimarinus sp. nov., isolated from gut of a Alitta virens.</title>
        <authorList>
            <person name="Yang A.I."/>
            <person name="Shin N.-R."/>
        </authorList>
    </citation>
    <scope>NUCLEOTIDE SEQUENCE</scope>
    <source>
        <strain evidence="10">FA028</strain>
    </source>
</reference>
<evidence type="ECO:0000313" key="11">
    <source>
        <dbReference type="Proteomes" id="UP001164472"/>
    </source>
</evidence>
<dbReference type="EMBL" id="CP101527">
    <property type="protein sequence ID" value="UZW74208.1"/>
    <property type="molecule type" value="Genomic_DNA"/>
</dbReference>
<keyword evidence="6 8" id="KW-0324">Glycolysis</keyword>
<dbReference type="InterPro" id="IPR013785">
    <property type="entry name" value="Aldolase_TIM"/>
</dbReference>
<name>A0A9E8HK80_9ALTE</name>
<evidence type="ECO:0000256" key="6">
    <source>
        <dbReference type="ARBA" id="ARBA00023152"/>
    </source>
</evidence>
<evidence type="ECO:0000256" key="4">
    <source>
        <dbReference type="ARBA" id="ARBA00022432"/>
    </source>
</evidence>
<feature type="binding site" evidence="8">
    <location>
        <begin position="233"/>
        <end position="234"/>
    </location>
    <ligand>
        <name>substrate</name>
    </ligand>
</feature>
<dbReference type="Gene3D" id="3.20.20.70">
    <property type="entry name" value="Aldolase class I"/>
    <property type="match status" value="1"/>
</dbReference>
<organism evidence="10 11">
    <name type="scientific">Alkalimarinus sediminis</name>
    <dbReference type="NCBI Taxonomy" id="1632866"/>
    <lineage>
        <taxon>Bacteria</taxon>
        <taxon>Pseudomonadati</taxon>
        <taxon>Pseudomonadota</taxon>
        <taxon>Gammaproteobacteria</taxon>
        <taxon>Alteromonadales</taxon>
        <taxon>Alteromonadaceae</taxon>
        <taxon>Alkalimarinus</taxon>
    </lineage>
</organism>
<dbReference type="RefSeq" id="WP_251811191.1">
    <property type="nucleotide sequence ID" value="NZ_CP101527.1"/>
</dbReference>
<gene>
    <name evidence="8 10" type="primary">tpiA</name>
    <name evidence="10" type="ORF">NNL22_14440</name>
</gene>
<dbReference type="FunFam" id="3.20.20.70:FF:000016">
    <property type="entry name" value="Triosephosphate isomerase"/>
    <property type="match status" value="1"/>
</dbReference>
<dbReference type="GO" id="GO:0019563">
    <property type="term" value="P:glycerol catabolic process"/>
    <property type="evidence" value="ECO:0007669"/>
    <property type="project" value="TreeGrafter"/>
</dbReference>
<comment type="pathway">
    <text evidence="1 8 9">Carbohydrate degradation; glycolysis; D-glyceraldehyde 3-phosphate from glycerone phosphate: step 1/1.</text>
</comment>
<sequence>MRRKIVAGNWKMNGTRQIAKDLAVGVSAIVEGLDRSIDVLIAPPSILLADVAGQISSNVNLAAQDVSSFDNGAFTGEVSADMLADFGCGYSIVGHSERRAMFGDTDEVVAAKVAKCLEKSIQPILCVGETLEERETGEMLNVIGRQLHTALKGLDQTRLGKVIVAYEPVWAIGTGKTATPEQTQEVHEFIRKEIAVIDEAVSDVVPVIYGGSVNAGNAKNLFAMADIDGGLVGGASLKLEEFEVICKAIG</sequence>
<feature type="active site" description="Electrophile" evidence="8">
    <location>
        <position position="95"/>
    </location>
</feature>
<dbReference type="KEGG" id="asem:NNL22_14440"/>
<dbReference type="PANTHER" id="PTHR21139">
    <property type="entry name" value="TRIOSEPHOSPHATE ISOMERASE"/>
    <property type="match status" value="1"/>
</dbReference>
<keyword evidence="7 8" id="KW-0413">Isomerase</keyword>
<dbReference type="InterPro" id="IPR020861">
    <property type="entry name" value="Triosephosphate_isomerase_AS"/>
</dbReference>
<comment type="subcellular location">
    <subcellularLocation>
        <location evidence="8 9">Cytoplasm</location>
    </subcellularLocation>
</comment>
<evidence type="ECO:0000256" key="9">
    <source>
        <dbReference type="RuleBase" id="RU363013"/>
    </source>
</evidence>
<feature type="binding site" evidence="8">
    <location>
        <begin position="9"/>
        <end position="11"/>
    </location>
    <ligand>
        <name>substrate</name>
    </ligand>
</feature>
<dbReference type="HAMAP" id="MF_00147_B">
    <property type="entry name" value="TIM_B"/>
    <property type="match status" value="1"/>
</dbReference>
<comment type="function">
    <text evidence="8">Involved in the gluconeogenesis. Catalyzes stereospecifically the conversion of dihydroxyacetone phosphate (DHAP) to D-glyceraldehyde-3-phosphate (G3P).</text>
</comment>
<dbReference type="InterPro" id="IPR022896">
    <property type="entry name" value="TrioseP_Isoase_bac/euk"/>
</dbReference>
<evidence type="ECO:0000313" key="10">
    <source>
        <dbReference type="EMBL" id="UZW74208.1"/>
    </source>
</evidence>
<dbReference type="GO" id="GO:0006096">
    <property type="term" value="P:glycolytic process"/>
    <property type="evidence" value="ECO:0007669"/>
    <property type="project" value="UniProtKB-UniRule"/>
</dbReference>
<comment type="pathway">
    <text evidence="2">Carbohydrate metabolism; erythritol degradation.</text>
</comment>
<dbReference type="PROSITE" id="PS51440">
    <property type="entry name" value="TIM_2"/>
    <property type="match status" value="1"/>
</dbReference>
<dbReference type="AlphaFoldDB" id="A0A9E8HK80"/>
<keyword evidence="4 8" id="KW-0312">Gluconeogenesis</keyword>
<evidence type="ECO:0000256" key="3">
    <source>
        <dbReference type="ARBA" id="ARBA00007422"/>
    </source>
</evidence>
<dbReference type="Proteomes" id="UP001164472">
    <property type="component" value="Chromosome"/>
</dbReference>
<comment type="pathway">
    <text evidence="8 9">Carbohydrate biosynthesis; gluconeogenesis.</text>
</comment>
<dbReference type="GO" id="GO:0005829">
    <property type="term" value="C:cytosol"/>
    <property type="evidence" value="ECO:0007669"/>
    <property type="project" value="TreeGrafter"/>
</dbReference>
<evidence type="ECO:0000256" key="1">
    <source>
        <dbReference type="ARBA" id="ARBA00004680"/>
    </source>
</evidence>
<evidence type="ECO:0000256" key="5">
    <source>
        <dbReference type="ARBA" id="ARBA00022490"/>
    </source>
</evidence>
<feature type="binding site" evidence="8">
    <location>
        <position position="173"/>
    </location>
    <ligand>
        <name>substrate</name>
    </ligand>
</feature>
<dbReference type="PROSITE" id="PS00171">
    <property type="entry name" value="TIM_1"/>
    <property type="match status" value="1"/>
</dbReference>
<keyword evidence="5 8" id="KW-0963">Cytoplasm</keyword>
<evidence type="ECO:0000256" key="7">
    <source>
        <dbReference type="ARBA" id="ARBA00023235"/>
    </source>
</evidence>
<protein>
    <recommendedName>
        <fullName evidence="8 9">Triosephosphate isomerase</fullName>
        <shortName evidence="8">TIM</shortName>
        <shortName evidence="8">TPI</shortName>
        <ecNumber evidence="8 9">5.3.1.1</ecNumber>
    </recommendedName>
    <alternativeName>
        <fullName evidence="8">Triose-phosphate isomerase</fullName>
    </alternativeName>
</protein>
<dbReference type="InterPro" id="IPR035990">
    <property type="entry name" value="TIM_sf"/>
</dbReference>